<name>A0AC35GI02_9BILA</name>
<proteinExistence type="predicted"/>
<organism evidence="1 2">
    <name type="scientific">Panagrolaimus sp. PS1159</name>
    <dbReference type="NCBI Taxonomy" id="55785"/>
    <lineage>
        <taxon>Eukaryota</taxon>
        <taxon>Metazoa</taxon>
        <taxon>Ecdysozoa</taxon>
        <taxon>Nematoda</taxon>
        <taxon>Chromadorea</taxon>
        <taxon>Rhabditida</taxon>
        <taxon>Tylenchina</taxon>
        <taxon>Panagrolaimomorpha</taxon>
        <taxon>Panagrolaimoidea</taxon>
        <taxon>Panagrolaimidae</taxon>
        <taxon>Panagrolaimus</taxon>
    </lineage>
</organism>
<dbReference type="Proteomes" id="UP000887580">
    <property type="component" value="Unplaced"/>
</dbReference>
<evidence type="ECO:0000313" key="2">
    <source>
        <dbReference type="WBParaSite" id="PS1159_v2.g5470.t1"/>
    </source>
</evidence>
<sequence>MTTKDEFLFRKNKQKSFANSHIAENENNLNLNQNLKCAPIHSHSKLYHDKKSDLAVSDNYGKKSQTWNKFFKISNLPTFNDEIRKEKSGKNWEENTNSSTLSLYITAHENSSEAVTFVSFHDNENSLKNNKFGSIKKHEIFDTSTIFIQNPFEFPRQHNYEVTEPEMCQYKASQRLLNPNEASMIVQQSGTVTEIWMFLWLLIFVVSTGVIISITCNKSRQPPQRKKYSNAELTKSKKNKDEKKDGENNNKNNNVEKSRKTGSSKPKQLQSEKSSSQTTGDKSDSKAEADLQQQKSEKLSKKDKRVIQKNENLSPPQPPQQVKEQKIENTDVDVEPKSEVKISKDVITKEPDYDKPNKDDNEIAKASSNKEKRKKKMKKSAKESDEDEENDDSSKKFKKKKHKKMKKNESGDEDDENHSRKKKKSKKLKKKKAKKEDESQKPGESQKSSEELYTALSPIKSPKRPKDEDKIPGTMTRYNNLLIDGYSDEVPSKFKRFLKPSTPNIQAQPSPSPSSPIERMPLDKTQQNQCYEEEPIPIKKSKKKALARKKVVGNEVDSGKYIDEAEEASVSNKKKKLNKKKSKLGDKKEEDERIQKSRAQKRKQQSINTFDEKIAKGEIIEYNNEYPPKNDVMPVSDKLNTGSSSTDCELPKVKSEASSSRTTTIKASQNRGIDDLIDVSLATNETNHGSTQLIQNVHLDLLRKQPPPPSTNTNTHTNTTTKTNETHSTSKDRTSDNL</sequence>
<dbReference type="WBParaSite" id="PS1159_v2.g5470.t1">
    <property type="protein sequence ID" value="PS1159_v2.g5470.t1"/>
    <property type="gene ID" value="PS1159_v2.g5470"/>
</dbReference>
<protein>
    <submittedName>
        <fullName evidence="2">Uncharacterized protein</fullName>
    </submittedName>
</protein>
<accession>A0AC35GI02</accession>
<evidence type="ECO:0000313" key="1">
    <source>
        <dbReference type="Proteomes" id="UP000887580"/>
    </source>
</evidence>
<reference evidence="2" key="1">
    <citation type="submission" date="2022-11" db="UniProtKB">
        <authorList>
            <consortium name="WormBaseParasite"/>
        </authorList>
    </citation>
    <scope>IDENTIFICATION</scope>
</reference>